<evidence type="ECO:0000256" key="1">
    <source>
        <dbReference type="SAM" id="MobiDB-lite"/>
    </source>
</evidence>
<dbReference type="OrthoDB" id="5572844at2759"/>
<dbReference type="GO" id="GO:0003677">
    <property type="term" value="F:DNA binding"/>
    <property type="evidence" value="ECO:0007669"/>
    <property type="project" value="TreeGrafter"/>
</dbReference>
<dbReference type="OMA" id="AHHILIK"/>
<sequence length="254" mass="28555">MQKPTCCGMRVRSVQDAEKILHAVALGILPMITRRLDEGDRLALQSGCIYVWEERSSNPAEASGQEIQRFTEGRSWGPSRARDNFLLYYEKESTARSSILQRNTIMPMQQLIKQTYSVFIDSPQNSRKWHLNAYYTQESLDMLFTVDDFQHLKSIHVPSGLYVCARNNCARKPGRPGGRYAPVDADRYARPVSSTPPPPPSGSVSYPVPIPSALPPLSRIPPGRHLAPLEYLQNIPPIPRDPSDDDALRRLSSP</sequence>
<evidence type="ECO:0000313" key="3">
    <source>
        <dbReference type="Proteomes" id="UP000092993"/>
    </source>
</evidence>
<protein>
    <submittedName>
        <fullName evidence="2">cAMP-independent regulatory protein pac2</fullName>
    </submittedName>
</protein>
<name>A0A1C7M3F6_GRIFR</name>
<feature type="region of interest" description="Disordered" evidence="1">
    <location>
        <begin position="188"/>
        <end position="208"/>
    </location>
</feature>
<dbReference type="InterPro" id="IPR018608">
    <property type="entry name" value="Gti1/Pac2"/>
</dbReference>
<organism evidence="2 3">
    <name type="scientific">Grifola frondosa</name>
    <name type="common">Maitake</name>
    <name type="synonym">Polyporus frondosus</name>
    <dbReference type="NCBI Taxonomy" id="5627"/>
    <lineage>
        <taxon>Eukaryota</taxon>
        <taxon>Fungi</taxon>
        <taxon>Dikarya</taxon>
        <taxon>Basidiomycota</taxon>
        <taxon>Agaricomycotina</taxon>
        <taxon>Agaricomycetes</taxon>
        <taxon>Polyporales</taxon>
        <taxon>Grifolaceae</taxon>
        <taxon>Grifola</taxon>
    </lineage>
</organism>
<dbReference type="Proteomes" id="UP000092993">
    <property type="component" value="Unassembled WGS sequence"/>
</dbReference>
<accession>A0A1C7M3F6</accession>
<keyword evidence="3" id="KW-1185">Reference proteome</keyword>
<dbReference type="EMBL" id="LUGG01000013">
    <property type="protein sequence ID" value="OBZ70936.1"/>
    <property type="molecule type" value="Genomic_DNA"/>
</dbReference>
<evidence type="ECO:0000313" key="2">
    <source>
        <dbReference type="EMBL" id="OBZ70936.1"/>
    </source>
</evidence>
<comment type="caution">
    <text evidence="2">The sequence shown here is derived from an EMBL/GenBank/DDBJ whole genome shotgun (WGS) entry which is preliminary data.</text>
</comment>
<reference evidence="2 3" key="1">
    <citation type="submission" date="2016-03" db="EMBL/GenBank/DDBJ databases">
        <title>Whole genome sequencing of Grifola frondosa 9006-11.</title>
        <authorList>
            <person name="Min B."/>
            <person name="Park H."/>
            <person name="Kim J.-G."/>
            <person name="Cho H."/>
            <person name="Oh Y.-L."/>
            <person name="Kong W.-S."/>
            <person name="Choi I.-G."/>
        </authorList>
    </citation>
    <scope>NUCLEOTIDE SEQUENCE [LARGE SCALE GENOMIC DNA]</scope>
    <source>
        <strain evidence="2 3">9006-11</strain>
    </source>
</reference>
<dbReference type="Pfam" id="PF09729">
    <property type="entry name" value="Gti1_Pac2"/>
    <property type="match status" value="1"/>
</dbReference>
<dbReference type="PANTHER" id="PTHR28027:SF1">
    <property type="entry name" value="CAMP INDEPENDENT REGULATORY PROTEIN (AFU_ORTHOLOGUE AFUA_3G09640)"/>
    <property type="match status" value="1"/>
</dbReference>
<dbReference type="PANTHER" id="PTHR28027">
    <property type="entry name" value="TRANSCRIPTIONAL REGULATOR MIT1"/>
    <property type="match status" value="1"/>
</dbReference>
<dbReference type="AlphaFoldDB" id="A0A1C7M3F6"/>
<gene>
    <name evidence="2" type="primary">pac2_1</name>
    <name evidence="2" type="ORF">A0H81_09341</name>
</gene>
<proteinExistence type="predicted"/>
<feature type="region of interest" description="Disordered" evidence="1">
    <location>
        <begin position="231"/>
        <end position="254"/>
    </location>
</feature>